<proteinExistence type="predicted"/>
<keyword evidence="2" id="KW-1185">Reference proteome</keyword>
<dbReference type="Proteomes" id="UP000316603">
    <property type="component" value="Unassembled WGS sequence"/>
</dbReference>
<comment type="caution">
    <text evidence="1">The sequence shown here is derived from an EMBL/GenBank/DDBJ whole genome shotgun (WGS) entry which is preliminary data.</text>
</comment>
<sequence length="146" mass="15650">MVRLSLDDLFFAALRELAGEQGVEWAALLRAFAAFAASGTLGAGLASYERAACERVLVRAVAPAEQSGPRTVLFVHEAALTARYWSAGGRELLVALQEAARHAGGAPHGLWLLVRMEDPEASPALDGRTVDIVDRASEWSRSRGCF</sequence>
<accession>A0A561TIM6</accession>
<name>A0A561TIM6_9ACTN</name>
<protein>
    <submittedName>
        <fullName evidence="1">Uncharacterized protein</fullName>
    </submittedName>
</protein>
<dbReference type="AlphaFoldDB" id="A0A561TIM6"/>
<evidence type="ECO:0000313" key="1">
    <source>
        <dbReference type="EMBL" id="TWF86942.1"/>
    </source>
</evidence>
<gene>
    <name evidence="1" type="ORF">FHX78_113935</name>
</gene>
<organism evidence="1 2">
    <name type="scientific">Streptomyces capillispiralis</name>
    <dbReference type="NCBI Taxonomy" id="68182"/>
    <lineage>
        <taxon>Bacteria</taxon>
        <taxon>Bacillati</taxon>
        <taxon>Actinomycetota</taxon>
        <taxon>Actinomycetes</taxon>
        <taxon>Kitasatosporales</taxon>
        <taxon>Streptomycetaceae</taxon>
        <taxon>Streptomyces</taxon>
    </lineage>
</organism>
<reference evidence="1 2" key="1">
    <citation type="submission" date="2019-06" db="EMBL/GenBank/DDBJ databases">
        <title>Sequencing the genomes of 1000 actinobacteria strains.</title>
        <authorList>
            <person name="Klenk H.-P."/>
        </authorList>
    </citation>
    <scope>NUCLEOTIDE SEQUENCE [LARGE SCALE GENOMIC DNA]</scope>
    <source>
        <strain evidence="1 2">DSM 41695</strain>
    </source>
</reference>
<evidence type="ECO:0000313" key="2">
    <source>
        <dbReference type="Proteomes" id="UP000316603"/>
    </source>
</evidence>
<dbReference type="EMBL" id="VIWV01000001">
    <property type="protein sequence ID" value="TWF86942.1"/>
    <property type="molecule type" value="Genomic_DNA"/>
</dbReference>